<dbReference type="KEGG" id="tpal:117649111"/>
<gene>
    <name evidence="4" type="primary">LOC117649111</name>
</gene>
<evidence type="ECO:0000256" key="1">
    <source>
        <dbReference type="SAM" id="SignalP"/>
    </source>
</evidence>
<feature type="chain" id="PRO_5028080063" evidence="1">
    <location>
        <begin position="26"/>
        <end position="233"/>
    </location>
</feature>
<dbReference type="InterPro" id="IPR011722">
    <property type="entry name" value="Hemimethylated_DNA-bd_dom"/>
</dbReference>
<dbReference type="InParanoid" id="A0A6P8Z4M1"/>
<dbReference type="SMART" id="SM00992">
    <property type="entry name" value="YccV-like"/>
    <property type="match status" value="1"/>
</dbReference>
<dbReference type="InterPro" id="IPR036623">
    <property type="entry name" value="Hemimethylated_DNA-bd_sf"/>
</dbReference>
<dbReference type="PANTHER" id="PTHR48439">
    <property type="entry name" value="HEMIMETHYLATED DNA-BINDING DOMAIN-CONTAINING PROTEIN"/>
    <property type="match status" value="1"/>
</dbReference>
<protein>
    <submittedName>
        <fullName evidence="4">Uncharacterized protein LOC117649111</fullName>
    </submittedName>
</protein>
<keyword evidence="3" id="KW-1185">Reference proteome</keyword>
<feature type="domain" description="Hemimethylated DNA-binding" evidence="2">
    <location>
        <begin position="118"/>
        <end position="223"/>
    </location>
</feature>
<dbReference type="Proteomes" id="UP000515158">
    <property type="component" value="Unplaced"/>
</dbReference>
<feature type="signal peptide" evidence="1">
    <location>
        <begin position="1"/>
        <end position="25"/>
    </location>
</feature>
<evidence type="ECO:0000313" key="4">
    <source>
        <dbReference type="RefSeq" id="XP_034247453.1"/>
    </source>
</evidence>
<proteinExistence type="predicted"/>
<reference evidence="4" key="1">
    <citation type="submission" date="2025-08" db="UniProtKB">
        <authorList>
            <consortium name="RefSeq"/>
        </authorList>
    </citation>
    <scope>IDENTIFICATION</scope>
    <source>
        <tissue evidence="4">Total insect</tissue>
    </source>
</reference>
<dbReference type="AlphaFoldDB" id="A0A6P8Z4M1"/>
<name>A0A6P8Z4M1_THRPL</name>
<dbReference type="GeneID" id="117649111"/>
<organism evidence="4">
    <name type="scientific">Thrips palmi</name>
    <name type="common">Melon thrips</name>
    <dbReference type="NCBI Taxonomy" id="161013"/>
    <lineage>
        <taxon>Eukaryota</taxon>
        <taxon>Metazoa</taxon>
        <taxon>Ecdysozoa</taxon>
        <taxon>Arthropoda</taxon>
        <taxon>Hexapoda</taxon>
        <taxon>Insecta</taxon>
        <taxon>Pterygota</taxon>
        <taxon>Neoptera</taxon>
        <taxon>Paraneoptera</taxon>
        <taxon>Thysanoptera</taxon>
        <taxon>Terebrantia</taxon>
        <taxon>Thripoidea</taxon>
        <taxon>Thripidae</taxon>
        <taxon>Thrips</taxon>
    </lineage>
</organism>
<dbReference type="OrthoDB" id="28868at2759"/>
<evidence type="ECO:0000259" key="2">
    <source>
        <dbReference type="SMART" id="SM00992"/>
    </source>
</evidence>
<dbReference type="PANTHER" id="PTHR48439:SF1">
    <property type="entry name" value="HEMIMETHYLATED DNA-BINDING DOMAIN-CONTAINING PROTEIN"/>
    <property type="match status" value="1"/>
</dbReference>
<dbReference type="InterPro" id="IPR053189">
    <property type="entry name" value="Clp_protease_adapter_ClpF"/>
</dbReference>
<dbReference type="Pfam" id="PF08755">
    <property type="entry name" value="YccV-like"/>
    <property type="match status" value="1"/>
</dbReference>
<dbReference type="GO" id="GO:0003677">
    <property type="term" value="F:DNA binding"/>
    <property type="evidence" value="ECO:0007669"/>
    <property type="project" value="InterPro"/>
</dbReference>
<dbReference type="SUPFAM" id="SSF141255">
    <property type="entry name" value="YccV-like"/>
    <property type="match status" value="1"/>
</dbReference>
<dbReference type="RefSeq" id="XP_034247453.1">
    <property type="nucleotide sequence ID" value="XM_034391562.1"/>
</dbReference>
<accession>A0A6P8Z4M1</accession>
<dbReference type="Gene3D" id="2.30.30.390">
    <property type="entry name" value="Hemimethylated DNA-binding domain"/>
    <property type="match status" value="1"/>
</dbReference>
<keyword evidence="1" id="KW-0732">Signal</keyword>
<evidence type="ECO:0000313" key="3">
    <source>
        <dbReference type="Proteomes" id="UP000515158"/>
    </source>
</evidence>
<sequence length="233" mass="26882">MPLTYREAVQVALLLACVPLQYLLSQNMELEESSTLGRIMATDFQYLRDNWLSSESWAKAAFDSVQFLLRGVLPDSSLNTFYGTIGENESPAYEVLRFRQERGYFSSSLSVRWKRPSHIQFRVGQVVKHRSEGYTGVIIGWDLKARASETWLVREYGDLQALRSWPHYAVLVDERDPISTSTMSPEATYVVQQELELMPNTEVQHAMLENYFAVYDGGQYIAQDWLKNLYPKD</sequence>
<dbReference type="NCBIfam" id="TIGR02097">
    <property type="entry name" value="yccV"/>
    <property type="match status" value="1"/>
</dbReference>